<dbReference type="OrthoDB" id="10547691at2759"/>
<sequence length="535" mass="61343">MNTVVCRRGFDSAARRVSAERIASLHIWVRECHELYLRKDSQELARRSTELLQFARFLRGHELSMLTNHFAMIKLEDDQFWHALAGELARNGLPDPTPEDVALIADAYSKAHCFNLEVIELITLHFSAIESRLEPYPLSVMIMSLGNLVEYRDDNRFAPRPREGFRSAVRVEAEAFLALLEMAAAWVIRNDHALSPLTLTSLLQGFTKLRYSNRVLYRSLAVATRLLAPEMSFEQVCANLSSFSRMDKHDRRAISALLDRLCTLPEDEPVDLAFLPPLVHVIAKLDLRDSNVQRVILKRLPGCMNDLKTGELIRVLSMLPNVIHKPTESFLVDMFGPSSRCQSELRCSHDQTVISVIVEAANRMNYFDDHEFWELVMAVVSREVSRSTWHVEARVKCFVAVAKLDAERYPETVPKFFQMMEPIITEEIPTWNPTTITGLAWGLLWRKVPLSSTLAAVFRYAMDNIDNYDQSDIYRLIRLMASLESPYPSELPALVKSVNDRLVQQGFYFTPYQCKLVESFCKKFDIHLRSKNPDG</sequence>
<evidence type="ECO:0000313" key="2">
    <source>
        <dbReference type="Proteomes" id="UP000591131"/>
    </source>
</evidence>
<proteinExistence type="predicted"/>
<name>A0A7J6MK78_PERCH</name>
<comment type="caution">
    <text evidence="1">The sequence shown here is derived from an EMBL/GenBank/DDBJ whole genome shotgun (WGS) entry which is preliminary data.</text>
</comment>
<evidence type="ECO:0000313" key="1">
    <source>
        <dbReference type="EMBL" id="KAF4671895.1"/>
    </source>
</evidence>
<dbReference type="AlphaFoldDB" id="A0A7J6MK78"/>
<organism evidence="1 2">
    <name type="scientific">Perkinsus chesapeaki</name>
    <name type="common">Clam parasite</name>
    <name type="synonym">Perkinsus andrewsi</name>
    <dbReference type="NCBI Taxonomy" id="330153"/>
    <lineage>
        <taxon>Eukaryota</taxon>
        <taxon>Sar</taxon>
        <taxon>Alveolata</taxon>
        <taxon>Perkinsozoa</taxon>
        <taxon>Perkinsea</taxon>
        <taxon>Perkinsida</taxon>
        <taxon>Perkinsidae</taxon>
        <taxon>Perkinsus</taxon>
    </lineage>
</organism>
<dbReference type="Proteomes" id="UP000591131">
    <property type="component" value="Unassembled WGS sequence"/>
</dbReference>
<reference evidence="1 2" key="1">
    <citation type="submission" date="2020-04" db="EMBL/GenBank/DDBJ databases">
        <title>Perkinsus chesapeaki whole genome sequence.</title>
        <authorList>
            <person name="Bogema D.R."/>
        </authorList>
    </citation>
    <scope>NUCLEOTIDE SEQUENCE [LARGE SCALE GENOMIC DNA]</scope>
    <source>
        <strain evidence="1">ATCC PRA-425</strain>
    </source>
</reference>
<protein>
    <submittedName>
        <fullName evidence="1">Uncharacterized protein</fullName>
    </submittedName>
</protein>
<accession>A0A7J6MK78</accession>
<keyword evidence="2" id="KW-1185">Reference proteome</keyword>
<gene>
    <name evidence="1" type="ORF">FOL47_001116</name>
</gene>
<dbReference type="EMBL" id="JAAPAO010000125">
    <property type="protein sequence ID" value="KAF4671895.1"/>
    <property type="molecule type" value="Genomic_DNA"/>
</dbReference>